<dbReference type="Proteomes" id="UP000823123">
    <property type="component" value="Unassembled WGS sequence"/>
</dbReference>
<comment type="caution">
    <text evidence="2">The sequence shown here is derived from an EMBL/GenBank/DDBJ whole genome shotgun (WGS) entry which is preliminary data.</text>
</comment>
<dbReference type="RefSeq" id="WP_068473050.1">
    <property type="nucleotide sequence ID" value="NZ_JACVDA010000002.1"/>
</dbReference>
<proteinExistence type="predicted"/>
<evidence type="ECO:0000256" key="1">
    <source>
        <dbReference type="SAM" id="Coils"/>
    </source>
</evidence>
<keyword evidence="1" id="KW-0175">Coiled coil</keyword>
<keyword evidence="3" id="KW-1185">Reference proteome</keyword>
<protein>
    <recommendedName>
        <fullName evidence="4">Viral A-type inclusion protein</fullName>
    </recommendedName>
</protein>
<feature type="coiled-coil region" evidence="1">
    <location>
        <begin position="188"/>
        <end position="222"/>
    </location>
</feature>
<evidence type="ECO:0008006" key="4">
    <source>
        <dbReference type="Google" id="ProtNLM"/>
    </source>
</evidence>
<evidence type="ECO:0000313" key="3">
    <source>
        <dbReference type="Proteomes" id="UP000823123"/>
    </source>
</evidence>
<dbReference type="EMBL" id="JACVDA010000002">
    <property type="protein sequence ID" value="MBK1467876.1"/>
    <property type="molecule type" value="Genomic_DNA"/>
</dbReference>
<evidence type="ECO:0000313" key="2">
    <source>
        <dbReference type="EMBL" id="MBK1467876.1"/>
    </source>
</evidence>
<name>A0ABS1C701_9FIRM</name>
<sequence>MVINENLYEKYNNLRENLAELLLLKEEIISIRNDLVLEDEEKFKLLYKKNIESLVEVQKHLERDVMNLFRANEILKTLEFSNNFVDVSQVYTIINSENNNSKKFNSNEVKNFVGLFDELDIEENKNCDDVFKAIAKEISPHTNSENWDRELWKQTLKAKADDSKRTMNKIFKTIEEKRLNKSPIDFNIDEYSKNIRTLENNLEFLEREVRNLGESCKDTLDEKKVKKMTKLLKKVENKKVEINHSIEILTKIRNGLVDGFIASLPANKNGMLN</sequence>
<reference evidence="2 3" key="1">
    <citation type="submission" date="2020-09" db="EMBL/GenBank/DDBJ databases">
        <title>Parvimonas S3374 sp. nov.</title>
        <authorList>
            <person name="Buhl M."/>
        </authorList>
    </citation>
    <scope>NUCLEOTIDE SEQUENCE [LARGE SCALE GENOMIC DNA]</scope>
    <source>
        <strain evidence="2 3">S3374</strain>
    </source>
</reference>
<accession>A0ABS1C701</accession>
<organism evidence="2 3">
    <name type="scientific">Parvimonas parva</name>
    <dbReference type="NCBI Taxonomy" id="2769485"/>
    <lineage>
        <taxon>Bacteria</taxon>
        <taxon>Bacillati</taxon>
        <taxon>Bacillota</taxon>
        <taxon>Tissierellia</taxon>
        <taxon>Tissierellales</taxon>
        <taxon>Peptoniphilaceae</taxon>
        <taxon>Parvimonas</taxon>
    </lineage>
</organism>
<gene>
    <name evidence="2" type="ORF">IBJ83_00890</name>
</gene>